<reference evidence="2" key="1">
    <citation type="submission" date="2023-11" db="EMBL/GenBank/DDBJ databases">
        <title>Detection of rare carbapenemases in Enterobacterales - comparison of two colorimetric and two CIM-based carbapenemase assays.</title>
        <authorList>
            <person name="Schaffarczyk L."/>
            <person name="Noster J."/>
            <person name="Stelzer Y."/>
            <person name="Sattler J."/>
            <person name="Gatermann S."/>
            <person name="Hamprecht A."/>
        </authorList>
    </citation>
    <scope>NUCLEOTIDE SEQUENCE</scope>
    <source>
        <strain evidence="2">CIM-Cont-037</strain>
    </source>
</reference>
<dbReference type="InterPro" id="IPR041685">
    <property type="entry name" value="AAA_GajA/Old/RecF-like"/>
</dbReference>
<evidence type="ECO:0000313" key="2">
    <source>
        <dbReference type="EMBL" id="MDX7017908.1"/>
    </source>
</evidence>
<dbReference type="InterPro" id="IPR051396">
    <property type="entry name" value="Bact_Antivir_Def_Nuclease"/>
</dbReference>
<evidence type="ECO:0000259" key="1">
    <source>
        <dbReference type="Pfam" id="PF13175"/>
    </source>
</evidence>
<dbReference type="PANTHER" id="PTHR43581:SF4">
    <property type="entry name" value="ATP_GTP PHOSPHATASE"/>
    <property type="match status" value="1"/>
</dbReference>
<proteinExistence type="predicted"/>
<protein>
    <submittedName>
        <fullName evidence="2">AAA family ATPase</fullName>
    </submittedName>
</protein>
<sequence length="64" mass="7565">MKIDKINIRNWRSIKVQEIHAQDLMVIIGQNNHGKSNILSSILFFFGEVKHQDLDFHKEETVLF</sequence>
<feature type="domain" description="Endonuclease GajA/Old nuclease/RecF-like AAA" evidence="1">
    <location>
        <begin position="1"/>
        <end position="52"/>
    </location>
</feature>
<accession>A0AAW9EDN0</accession>
<name>A0AAW9EDN0_KLEAE</name>
<evidence type="ECO:0000313" key="3">
    <source>
        <dbReference type="Proteomes" id="UP001279012"/>
    </source>
</evidence>
<feature type="non-terminal residue" evidence="2">
    <location>
        <position position="64"/>
    </location>
</feature>
<dbReference type="EMBL" id="JAWZZT010000317">
    <property type="protein sequence ID" value="MDX7017908.1"/>
    <property type="molecule type" value="Genomic_DNA"/>
</dbReference>
<dbReference type="Gene3D" id="3.40.50.300">
    <property type="entry name" value="P-loop containing nucleotide triphosphate hydrolases"/>
    <property type="match status" value="1"/>
</dbReference>
<gene>
    <name evidence="2" type="ORF">SJ059_26095</name>
</gene>
<dbReference type="InterPro" id="IPR027417">
    <property type="entry name" value="P-loop_NTPase"/>
</dbReference>
<comment type="caution">
    <text evidence="2">The sequence shown here is derived from an EMBL/GenBank/DDBJ whole genome shotgun (WGS) entry which is preliminary data.</text>
</comment>
<dbReference type="AlphaFoldDB" id="A0AAW9EDN0"/>
<dbReference type="PANTHER" id="PTHR43581">
    <property type="entry name" value="ATP/GTP PHOSPHATASE"/>
    <property type="match status" value="1"/>
</dbReference>
<dbReference type="SUPFAM" id="SSF52540">
    <property type="entry name" value="P-loop containing nucleoside triphosphate hydrolases"/>
    <property type="match status" value="1"/>
</dbReference>
<dbReference type="Proteomes" id="UP001279012">
    <property type="component" value="Unassembled WGS sequence"/>
</dbReference>
<dbReference type="Pfam" id="PF13175">
    <property type="entry name" value="AAA_15"/>
    <property type="match status" value="1"/>
</dbReference>
<organism evidence="2 3">
    <name type="scientific">Klebsiella aerogenes</name>
    <name type="common">Enterobacter aerogenes</name>
    <dbReference type="NCBI Taxonomy" id="548"/>
    <lineage>
        <taxon>Bacteria</taxon>
        <taxon>Pseudomonadati</taxon>
        <taxon>Pseudomonadota</taxon>
        <taxon>Gammaproteobacteria</taxon>
        <taxon>Enterobacterales</taxon>
        <taxon>Enterobacteriaceae</taxon>
        <taxon>Klebsiella/Raoultella group</taxon>
        <taxon>Klebsiella</taxon>
    </lineage>
</organism>